<dbReference type="PANTHER" id="PTHR43798">
    <property type="entry name" value="MONOACYLGLYCEROL LIPASE"/>
    <property type="match status" value="1"/>
</dbReference>
<feature type="domain" description="AB hydrolase-1" evidence="1">
    <location>
        <begin position="30"/>
        <end position="278"/>
    </location>
</feature>
<dbReference type="InterPro" id="IPR000639">
    <property type="entry name" value="Epox_hydrolase-like"/>
</dbReference>
<evidence type="ECO:0000313" key="2">
    <source>
        <dbReference type="EMBL" id="MEX1663929.1"/>
    </source>
</evidence>
<proteinExistence type="predicted"/>
<evidence type="ECO:0000259" key="1">
    <source>
        <dbReference type="Pfam" id="PF00561"/>
    </source>
</evidence>
<dbReference type="Proteomes" id="UP001557484">
    <property type="component" value="Unassembled WGS sequence"/>
</dbReference>
<dbReference type="EC" id="3.8.1.5" evidence="2"/>
<dbReference type="InterPro" id="IPR029058">
    <property type="entry name" value="AB_hydrolase_fold"/>
</dbReference>
<dbReference type="RefSeq" id="WP_368374058.1">
    <property type="nucleotide sequence ID" value="NZ_JBFRYB010000001.1"/>
</dbReference>
<dbReference type="PRINTS" id="PR00412">
    <property type="entry name" value="EPOXHYDRLASE"/>
</dbReference>
<dbReference type="Gene3D" id="3.40.50.1820">
    <property type="entry name" value="alpha/beta hydrolase"/>
    <property type="match status" value="1"/>
</dbReference>
<dbReference type="InterPro" id="IPR050266">
    <property type="entry name" value="AB_hydrolase_sf"/>
</dbReference>
<dbReference type="InterPro" id="IPR000073">
    <property type="entry name" value="AB_hydrolase_1"/>
</dbReference>
<organism evidence="2 3">
    <name type="scientific">Zhongshania arctica</name>
    <dbReference type="NCBI Taxonomy" id="3238302"/>
    <lineage>
        <taxon>Bacteria</taxon>
        <taxon>Pseudomonadati</taxon>
        <taxon>Pseudomonadota</taxon>
        <taxon>Gammaproteobacteria</taxon>
        <taxon>Cellvibrionales</taxon>
        <taxon>Spongiibacteraceae</taxon>
        <taxon>Zhongshania</taxon>
    </lineage>
</organism>
<dbReference type="Pfam" id="PF00561">
    <property type="entry name" value="Abhydrolase_1"/>
    <property type="match status" value="1"/>
</dbReference>
<dbReference type="SUPFAM" id="SSF53474">
    <property type="entry name" value="alpha/beta-Hydrolases"/>
    <property type="match status" value="1"/>
</dbReference>
<dbReference type="PANTHER" id="PTHR43798:SF24">
    <property type="entry name" value="CIS-3-ALKYL-4-ALKYLOXETAN-2-ONE DECARBOXYLASE"/>
    <property type="match status" value="1"/>
</dbReference>
<protein>
    <submittedName>
        <fullName evidence="2">Haloalkane dehalogenase</fullName>
        <ecNumber evidence="2">3.8.1.5</ecNumber>
    </submittedName>
</protein>
<keyword evidence="2" id="KW-0378">Hydrolase</keyword>
<dbReference type="GO" id="GO:0018786">
    <property type="term" value="F:haloalkane dehalogenase activity"/>
    <property type="evidence" value="ECO:0007669"/>
    <property type="project" value="UniProtKB-EC"/>
</dbReference>
<name>A0ABV3TS04_9GAMM</name>
<evidence type="ECO:0000313" key="3">
    <source>
        <dbReference type="Proteomes" id="UP001557484"/>
    </source>
</evidence>
<dbReference type="EMBL" id="JBFRYB010000001">
    <property type="protein sequence ID" value="MEX1663929.1"/>
    <property type="molecule type" value="Genomic_DNA"/>
</dbReference>
<accession>A0ABV3TS04</accession>
<keyword evidence="3" id="KW-1185">Reference proteome</keyword>
<sequence length="292" mass="32724">MISADMPFQKKFTRVDGKKIAYIDEGLGEPIVLLHGNPTSSYLWRNVIPELVGSGRVIAPDLIGQGDSEKLAVSDGPERYSFDVAYRYLDGLLAELGITSNVTLVIHDWGSGLGFHWAKMHPAAVRAIAYMEGIVMPVSWDDWPESARGIFQGFRSEKGEDLILNRNMFIEAVLPSSVMRELTDVEMDHYRAPFTTPEDRQPMLSWPQQIPIDGSPAHMVDLVAEYAKFMLKAPFPKLFINADPGSILVGRQREFCRSWPNQTEVTVKGTHFIQEDSPVEIGRAVADWMSTL</sequence>
<dbReference type="NCBIfam" id="NF002938">
    <property type="entry name" value="PRK03592.1"/>
    <property type="match status" value="1"/>
</dbReference>
<comment type="caution">
    <text evidence="2">The sequence shown here is derived from an EMBL/GenBank/DDBJ whole genome shotgun (WGS) entry which is preliminary data.</text>
</comment>
<reference evidence="2 3" key="1">
    <citation type="journal article" date="2011" name="Int. J. Syst. Evol. Microbiol.">
        <title>Zhongshania antarctica gen. nov., sp. nov. and Zhongshania guokunii sp. nov., gammaproteobacteria respectively isolated from coastal attached (fast) ice and surface seawater of the Antarctic.</title>
        <authorList>
            <person name="Li H.J."/>
            <person name="Zhang X.Y."/>
            <person name="Chen C.X."/>
            <person name="Zhang Y.J."/>
            <person name="Gao Z.M."/>
            <person name="Yu Y."/>
            <person name="Chen X.L."/>
            <person name="Chen B."/>
            <person name="Zhang Y.Z."/>
        </authorList>
    </citation>
    <scope>NUCLEOTIDE SEQUENCE [LARGE SCALE GENOMIC DNA]</scope>
    <source>
        <strain evidence="2 3">R06B22</strain>
    </source>
</reference>
<gene>
    <name evidence="2" type="ORF">AB4875_00450</name>
</gene>